<evidence type="ECO:0000313" key="1">
    <source>
        <dbReference type="EMBL" id="MBF4807849.1"/>
    </source>
</evidence>
<protein>
    <recommendedName>
        <fullName evidence="3">DUF559 domain-containing protein</fullName>
    </recommendedName>
</protein>
<name>A0A930VXV0_9ACTN</name>
<dbReference type="AlphaFoldDB" id="A0A930VXV0"/>
<proteinExistence type="predicted"/>
<evidence type="ECO:0000313" key="2">
    <source>
        <dbReference type="Proteomes" id="UP000698335"/>
    </source>
</evidence>
<evidence type="ECO:0008006" key="3">
    <source>
        <dbReference type="Google" id="ProtNLM"/>
    </source>
</evidence>
<organism evidence="1 2">
    <name type="scientific">Lancefieldella rimae</name>
    <dbReference type="NCBI Taxonomy" id="1383"/>
    <lineage>
        <taxon>Bacteria</taxon>
        <taxon>Bacillati</taxon>
        <taxon>Actinomycetota</taxon>
        <taxon>Coriobacteriia</taxon>
        <taxon>Coriobacteriales</taxon>
        <taxon>Atopobiaceae</taxon>
        <taxon>Lancefieldella</taxon>
    </lineage>
</organism>
<dbReference type="EMBL" id="JABZGW010000148">
    <property type="protein sequence ID" value="MBF4807849.1"/>
    <property type="molecule type" value="Genomic_DNA"/>
</dbReference>
<gene>
    <name evidence="1" type="ORF">HXK26_04055</name>
</gene>
<accession>A0A930VXV0</accession>
<reference evidence="1" key="1">
    <citation type="submission" date="2020-04" db="EMBL/GenBank/DDBJ databases">
        <title>Deep metagenomics examines the oral microbiome during advanced dental caries in children, revealing novel taxa and co-occurrences with host molecules.</title>
        <authorList>
            <person name="Baker J.L."/>
            <person name="Morton J.T."/>
            <person name="Dinis M."/>
            <person name="Alvarez R."/>
            <person name="Tran N.C."/>
            <person name="Knight R."/>
            <person name="Edlund A."/>
        </authorList>
    </citation>
    <scope>NUCLEOTIDE SEQUENCE</scope>
    <source>
        <strain evidence="1">JCVI_38_bin.5</strain>
    </source>
</reference>
<comment type="caution">
    <text evidence="1">The sequence shown here is derived from an EMBL/GenBank/DDBJ whole genome shotgun (WGS) entry which is preliminary data.</text>
</comment>
<sequence length="352" mass="40410">MSIIISHQSAIELLHTDYVYRTITNSSRATLQHPPAIPRKPPHVNEKRELWKTLHEILGTKPELPIHVSITNSNTSYQTKGLKVHILNNKIPKSAFFEILPNLYLTLPECLPVQISRSCTVLELALLASELMGAYYIDQEGELKSRESPLVTRKDFERFLRKNANIPGCAKVWKALAFSCEKAASPMEVKLFIRATLPCSKGGYGLGEIRLNQEYKVKKLTSKVKTLAIRKPDLLFEIPKASRDKQPWKAITLEYNGQYHTTVEQQIADGIRHNELVSAGIKNYQIDKEIYYDFDYMQNLVECIRKDIGLPECKLPHAKQTIYRKRQQNLVKLLDSFDLIRWGTNACRENHP</sequence>
<dbReference type="Proteomes" id="UP000698335">
    <property type="component" value="Unassembled WGS sequence"/>
</dbReference>